<evidence type="ECO:0000256" key="1">
    <source>
        <dbReference type="ARBA" id="ARBA00022723"/>
    </source>
</evidence>
<dbReference type="InterPro" id="IPR001117">
    <property type="entry name" value="Cu-oxidase_2nd"/>
</dbReference>
<dbReference type="InterPro" id="IPR008972">
    <property type="entry name" value="Cupredoxin"/>
</dbReference>
<dbReference type="InterPro" id="IPR011707">
    <property type="entry name" value="Cu-oxidase-like_N"/>
</dbReference>
<feature type="domain" description="Plastocyanin-like" evidence="5">
    <location>
        <begin position="377"/>
        <end position="482"/>
    </location>
</feature>
<keyword evidence="2" id="KW-0560">Oxidoreductase</keyword>
<dbReference type="InterPro" id="IPR002355">
    <property type="entry name" value="Cu_oxidase_Cu_BS"/>
</dbReference>
<dbReference type="Gene3D" id="2.60.40.420">
    <property type="entry name" value="Cupredoxins - blue copper proteins"/>
    <property type="match status" value="3"/>
</dbReference>
<evidence type="ECO:0000259" key="4">
    <source>
        <dbReference type="Pfam" id="PF00394"/>
    </source>
</evidence>
<evidence type="ECO:0008006" key="9">
    <source>
        <dbReference type="Google" id="ProtNLM"/>
    </source>
</evidence>
<evidence type="ECO:0000256" key="3">
    <source>
        <dbReference type="SAM" id="SignalP"/>
    </source>
</evidence>
<name>A0ABP7K5H7_9ACTN</name>
<evidence type="ECO:0000259" key="5">
    <source>
        <dbReference type="Pfam" id="PF07731"/>
    </source>
</evidence>
<organism evidence="7 8">
    <name type="scientific">Streptomyces lannensis</name>
    <dbReference type="NCBI Taxonomy" id="766498"/>
    <lineage>
        <taxon>Bacteria</taxon>
        <taxon>Bacillati</taxon>
        <taxon>Actinomycetota</taxon>
        <taxon>Actinomycetes</taxon>
        <taxon>Kitasatosporales</taxon>
        <taxon>Streptomycetaceae</taxon>
        <taxon>Streptomyces</taxon>
    </lineage>
</organism>
<sequence>MRSWSKTTGTLACLALALSWLSGCDAAPPSKPATLGATPSGARLRGADLLDPPEVASRHGVLRTTLVVERRRVWVGDRRLWALTYNGRYMPPTLRVRPGDRIELTLVNRVGAEWQGVTANTNLHTHGLNVSPRRPADDIFISIRPGATYDYTYRMPRSITPGTYWYHSHIDMHSAAQVAGGESGLIVVDGLGTYLPRHLRNITERVIALKDNQIKGNEIKIHPLSIGAKTNRTVNGQQNPVIRIRPGETQLWRVANIGANIYYKLRLKGAIFHVVAQDGRPVHRIYSVDTLIVPAAARYDVLVQGGPAGTAQLETQPFYTGPAGNSFPQANLATVVTGGPPMVRARIPSLFGPLADLTRARIAGRKAMIYTENKAGTRFYINGKYYDPKRIDFVSRLNTVEEWTVRNDTQEDHTFHVHTNQFQVMSLNGKAVDPARAWHETVNVPRGQKLVLRIRFDHFTGRTVLHCHLLNHEDMGMMSVLDIRR</sequence>
<keyword evidence="8" id="KW-1185">Reference proteome</keyword>
<dbReference type="Proteomes" id="UP001501563">
    <property type="component" value="Unassembled WGS sequence"/>
</dbReference>
<dbReference type="Pfam" id="PF07731">
    <property type="entry name" value="Cu-oxidase_2"/>
    <property type="match status" value="1"/>
</dbReference>
<gene>
    <name evidence="7" type="ORF">GCM10022207_33750</name>
</gene>
<feature type="chain" id="PRO_5045077453" description="Multicopper oxidase" evidence="3">
    <location>
        <begin position="27"/>
        <end position="485"/>
    </location>
</feature>
<keyword evidence="1" id="KW-0479">Metal-binding</keyword>
<dbReference type="PANTHER" id="PTHR11709:SF2">
    <property type="entry name" value="MULTICOPPER OXIDASE LPR1"/>
    <property type="match status" value="1"/>
</dbReference>
<feature type="signal peptide" evidence="3">
    <location>
        <begin position="1"/>
        <end position="26"/>
    </location>
</feature>
<evidence type="ECO:0000259" key="6">
    <source>
        <dbReference type="Pfam" id="PF07732"/>
    </source>
</evidence>
<feature type="domain" description="Plastocyanin-like" evidence="4">
    <location>
        <begin position="233"/>
        <end position="304"/>
    </location>
</feature>
<reference evidence="8" key="1">
    <citation type="journal article" date="2019" name="Int. J. Syst. Evol. Microbiol.">
        <title>The Global Catalogue of Microorganisms (GCM) 10K type strain sequencing project: providing services to taxonomists for standard genome sequencing and annotation.</title>
        <authorList>
            <consortium name="The Broad Institute Genomics Platform"/>
            <consortium name="The Broad Institute Genome Sequencing Center for Infectious Disease"/>
            <person name="Wu L."/>
            <person name="Ma J."/>
        </authorList>
    </citation>
    <scope>NUCLEOTIDE SEQUENCE [LARGE SCALE GENOMIC DNA]</scope>
    <source>
        <strain evidence="8">JCM 16578</strain>
    </source>
</reference>
<dbReference type="PROSITE" id="PS51257">
    <property type="entry name" value="PROKAR_LIPOPROTEIN"/>
    <property type="match status" value="1"/>
</dbReference>
<keyword evidence="3" id="KW-0732">Signal</keyword>
<feature type="domain" description="Plastocyanin-like" evidence="6">
    <location>
        <begin position="81"/>
        <end position="188"/>
    </location>
</feature>
<dbReference type="CDD" id="cd13853">
    <property type="entry name" value="CuRO_1_Tth-MCO_like"/>
    <property type="match status" value="1"/>
</dbReference>
<evidence type="ECO:0000256" key="2">
    <source>
        <dbReference type="ARBA" id="ARBA00023002"/>
    </source>
</evidence>
<accession>A0ABP7K5H7</accession>
<evidence type="ECO:0000313" key="8">
    <source>
        <dbReference type="Proteomes" id="UP001501563"/>
    </source>
</evidence>
<evidence type="ECO:0000313" key="7">
    <source>
        <dbReference type="EMBL" id="GAA3866576.1"/>
    </source>
</evidence>
<protein>
    <recommendedName>
        <fullName evidence="9">Multicopper oxidase</fullName>
    </recommendedName>
</protein>
<dbReference type="PANTHER" id="PTHR11709">
    <property type="entry name" value="MULTI-COPPER OXIDASE"/>
    <property type="match status" value="1"/>
</dbReference>
<proteinExistence type="predicted"/>
<dbReference type="CDD" id="cd13900">
    <property type="entry name" value="CuRO_3_Tth-MCO_like"/>
    <property type="match status" value="1"/>
</dbReference>
<dbReference type="Pfam" id="PF00394">
    <property type="entry name" value="Cu-oxidase"/>
    <property type="match status" value="1"/>
</dbReference>
<dbReference type="EMBL" id="BAAAZA010000008">
    <property type="protein sequence ID" value="GAA3866576.1"/>
    <property type="molecule type" value="Genomic_DNA"/>
</dbReference>
<dbReference type="Pfam" id="PF07732">
    <property type="entry name" value="Cu-oxidase_3"/>
    <property type="match status" value="1"/>
</dbReference>
<dbReference type="SUPFAM" id="SSF49503">
    <property type="entry name" value="Cupredoxins"/>
    <property type="match status" value="3"/>
</dbReference>
<dbReference type="RefSeq" id="WP_345549083.1">
    <property type="nucleotide sequence ID" value="NZ_BAAAZA010000008.1"/>
</dbReference>
<dbReference type="InterPro" id="IPR011706">
    <property type="entry name" value="Cu-oxidase_C"/>
</dbReference>
<comment type="caution">
    <text evidence="7">The sequence shown here is derived from an EMBL/GenBank/DDBJ whole genome shotgun (WGS) entry which is preliminary data.</text>
</comment>
<dbReference type="InterPro" id="IPR045087">
    <property type="entry name" value="Cu-oxidase_fam"/>
</dbReference>
<dbReference type="PROSITE" id="PS00080">
    <property type="entry name" value="MULTICOPPER_OXIDASE2"/>
    <property type="match status" value="1"/>
</dbReference>